<proteinExistence type="predicted"/>
<dbReference type="RefSeq" id="WP_103965482.1">
    <property type="nucleotide sequence ID" value="NZ_FNUX01000002.1"/>
</dbReference>
<dbReference type="Gene3D" id="3.40.50.150">
    <property type="entry name" value="Vaccinia Virus protein VP39"/>
    <property type="match status" value="1"/>
</dbReference>
<sequence length="281" mass="32034">MLTNTLIIDYPVGRAPRYPLLDKPHPLLVAKLDRNRHIYKDTLRICLEYANDLKTIACSDDSEGIRPYWVNGFIPGMDGVTLYSLTANRKPKIFLEIGSGNSTRFIAKAIREHSPATKLISIDPAPRAVCDSLCNEIHRKPLEELDLSLFSQIKAGDIIFMDGSHRCFMHTDTTVFFLDVLPQLPHGVWVGIHDICLPFDYPESTVDWFWSEQYLLACYLLGDCPWLEVILPSVFASVDPELSGILKPLWENWPAGAIEQHGSIFWMRICRDDRDVSNFKL</sequence>
<dbReference type="Proteomes" id="UP000236753">
    <property type="component" value="Unassembled WGS sequence"/>
</dbReference>
<evidence type="ECO:0000313" key="1">
    <source>
        <dbReference type="EMBL" id="SEF50547.1"/>
    </source>
</evidence>
<dbReference type="GO" id="GO:0008168">
    <property type="term" value="F:methyltransferase activity"/>
    <property type="evidence" value="ECO:0007669"/>
    <property type="project" value="UniProtKB-KW"/>
</dbReference>
<organism evidence="1 2">
    <name type="scientific">Nitrosomonas ureae</name>
    <dbReference type="NCBI Taxonomy" id="44577"/>
    <lineage>
        <taxon>Bacteria</taxon>
        <taxon>Pseudomonadati</taxon>
        <taxon>Pseudomonadota</taxon>
        <taxon>Betaproteobacteria</taxon>
        <taxon>Nitrosomonadales</taxon>
        <taxon>Nitrosomonadaceae</taxon>
        <taxon>Nitrosomonas</taxon>
    </lineage>
</organism>
<accession>A0A1H5SLA2</accession>
<evidence type="ECO:0000313" key="2">
    <source>
        <dbReference type="Proteomes" id="UP000236753"/>
    </source>
</evidence>
<gene>
    <name evidence="1" type="ORF">SAMN05216334_102226</name>
</gene>
<keyword evidence="1" id="KW-0489">Methyltransferase</keyword>
<protein>
    <submittedName>
        <fullName evidence="1">Methyltransferase domain-containing protein</fullName>
    </submittedName>
</protein>
<dbReference type="EMBL" id="FNUX01000002">
    <property type="protein sequence ID" value="SEF50547.1"/>
    <property type="molecule type" value="Genomic_DNA"/>
</dbReference>
<dbReference type="GO" id="GO:0032259">
    <property type="term" value="P:methylation"/>
    <property type="evidence" value="ECO:0007669"/>
    <property type="project" value="UniProtKB-KW"/>
</dbReference>
<dbReference type="SUPFAM" id="SSF53335">
    <property type="entry name" value="S-adenosyl-L-methionine-dependent methyltransferases"/>
    <property type="match status" value="1"/>
</dbReference>
<dbReference type="InterPro" id="IPR029063">
    <property type="entry name" value="SAM-dependent_MTases_sf"/>
</dbReference>
<dbReference type="OrthoDB" id="9795498at2"/>
<reference evidence="1 2" key="1">
    <citation type="submission" date="2016-10" db="EMBL/GenBank/DDBJ databases">
        <authorList>
            <person name="de Groot N.N."/>
        </authorList>
    </citation>
    <scope>NUCLEOTIDE SEQUENCE [LARGE SCALE GENOMIC DNA]</scope>
    <source>
        <strain evidence="1 2">Nm13</strain>
    </source>
</reference>
<dbReference type="AlphaFoldDB" id="A0A1H5SLA2"/>
<dbReference type="Pfam" id="PF13578">
    <property type="entry name" value="Methyltransf_24"/>
    <property type="match status" value="1"/>
</dbReference>
<name>A0A1H5SLA2_9PROT</name>
<keyword evidence="1" id="KW-0808">Transferase</keyword>